<dbReference type="Proteomes" id="UP000663499">
    <property type="component" value="Chromosome"/>
</dbReference>
<organism evidence="1 2">
    <name type="scientific">Alkalibacter rhizosphaerae</name>
    <dbReference type="NCBI Taxonomy" id="2815577"/>
    <lineage>
        <taxon>Bacteria</taxon>
        <taxon>Bacillati</taxon>
        <taxon>Bacillota</taxon>
        <taxon>Clostridia</taxon>
        <taxon>Eubacteriales</taxon>
        <taxon>Eubacteriaceae</taxon>
        <taxon>Alkalibacter</taxon>
    </lineage>
</organism>
<reference evidence="1" key="1">
    <citation type="submission" date="2021-03" db="EMBL/GenBank/DDBJ databases">
        <title>Alkalibacter marinus sp. nov., isolated from tidal flat sediment.</title>
        <authorList>
            <person name="Namirimu T."/>
            <person name="Yang J.-A."/>
            <person name="Yang S.-H."/>
            <person name="Kim Y.-J."/>
            <person name="Kwon K.K."/>
        </authorList>
    </citation>
    <scope>NUCLEOTIDE SEQUENCE</scope>
    <source>
        <strain evidence="1">ES005</strain>
    </source>
</reference>
<accession>A0A974XDD1</accession>
<keyword evidence="2" id="KW-1185">Reference proteome</keyword>
<evidence type="ECO:0000313" key="2">
    <source>
        <dbReference type="Proteomes" id="UP000663499"/>
    </source>
</evidence>
<dbReference type="EMBL" id="CP071444">
    <property type="protein sequence ID" value="QSX07772.1"/>
    <property type="molecule type" value="Genomic_DNA"/>
</dbReference>
<dbReference type="AlphaFoldDB" id="A0A974XDD1"/>
<protein>
    <submittedName>
        <fullName evidence="1">Uncharacterized protein</fullName>
    </submittedName>
</protein>
<dbReference type="RefSeq" id="WP_207299114.1">
    <property type="nucleotide sequence ID" value="NZ_CP071444.1"/>
</dbReference>
<gene>
    <name evidence="1" type="ORF">J0B03_08065</name>
</gene>
<proteinExistence type="predicted"/>
<dbReference type="KEGG" id="alka:J0B03_08065"/>
<dbReference type="InterPro" id="IPR014347">
    <property type="entry name" value="Tautomerase/MIF_sf"/>
</dbReference>
<evidence type="ECO:0000313" key="1">
    <source>
        <dbReference type="EMBL" id="QSX07772.1"/>
    </source>
</evidence>
<name>A0A974XDD1_9FIRM</name>
<sequence>MPYISIKTDYLMENIDVSDINKNICETLNVPRSRIKVSWEIFHQGHFYSHPMEDDPEPEKRYHRPVVEISVSKRNPRSFVEDLVAAAIKEVCHVLGTKEDKVLVLIHYLDEGNIYLNGSYV</sequence>
<dbReference type="SUPFAM" id="SSF55331">
    <property type="entry name" value="Tautomerase/MIF"/>
    <property type="match status" value="1"/>
</dbReference>